<feature type="domain" description="SIS" evidence="5">
    <location>
        <begin position="127"/>
        <end position="267"/>
    </location>
</feature>
<gene>
    <name evidence="6" type="ORF">MXMO3_03203</name>
</gene>
<evidence type="ECO:0000259" key="4">
    <source>
        <dbReference type="PROSITE" id="PS51071"/>
    </source>
</evidence>
<protein>
    <submittedName>
        <fullName evidence="6">HTH-type transcriptional regulator MurR</fullName>
    </submittedName>
</protein>
<evidence type="ECO:0000313" key="6">
    <source>
        <dbReference type="EMBL" id="AVX05709.1"/>
    </source>
</evidence>
<dbReference type="InterPro" id="IPR047640">
    <property type="entry name" value="RpiR-like"/>
</dbReference>
<dbReference type="SUPFAM" id="SSF53697">
    <property type="entry name" value="SIS domain"/>
    <property type="match status" value="1"/>
</dbReference>
<dbReference type="InterPro" id="IPR036388">
    <property type="entry name" value="WH-like_DNA-bd_sf"/>
</dbReference>
<keyword evidence="1" id="KW-0805">Transcription regulation</keyword>
<name>A0A2R4MIG8_9HYPH</name>
<evidence type="ECO:0000256" key="2">
    <source>
        <dbReference type="ARBA" id="ARBA00023125"/>
    </source>
</evidence>
<dbReference type="InterPro" id="IPR046348">
    <property type="entry name" value="SIS_dom_sf"/>
</dbReference>
<evidence type="ECO:0000259" key="5">
    <source>
        <dbReference type="PROSITE" id="PS51464"/>
    </source>
</evidence>
<evidence type="ECO:0000313" key="7">
    <source>
        <dbReference type="Proteomes" id="UP000258927"/>
    </source>
</evidence>
<dbReference type="RefSeq" id="WP_117396511.1">
    <property type="nucleotide sequence ID" value="NZ_CP021330.1"/>
</dbReference>
<dbReference type="Gene3D" id="1.10.10.10">
    <property type="entry name" value="Winged helix-like DNA-binding domain superfamily/Winged helix DNA-binding domain"/>
    <property type="match status" value="1"/>
</dbReference>
<dbReference type="GO" id="GO:0097367">
    <property type="term" value="F:carbohydrate derivative binding"/>
    <property type="evidence" value="ECO:0007669"/>
    <property type="project" value="InterPro"/>
</dbReference>
<accession>A0A2R4MIG8</accession>
<dbReference type="Proteomes" id="UP000258927">
    <property type="component" value="Chromosome"/>
</dbReference>
<dbReference type="CDD" id="cd05013">
    <property type="entry name" value="SIS_RpiR"/>
    <property type="match status" value="1"/>
</dbReference>
<dbReference type="PROSITE" id="PS51071">
    <property type="entry name" value="HTH_RPIR"/>
    <property type="match status" value="1"/>
</dbReference>
<dbReference type="InterPro" id="IPR035472">
    <property type="entry name" value="RpiR-like_SIS"/>
</dbReference>
<dbReference type="PANTHER" id="PTHR30514">
    <property type="entry name" value="GLUCOKINASE"/>
    <property type="match status" value="1"/>
</dbReference>
<dbReference type="STRING" id="1122213.GCA_000423365_00895"/>
<sequence>MQNAQNLISHLNAIVEDLSQNEQRIAHWILNEPSKVTTMTSQDLAQQCGVSQSSIIKFCKKVGLSGFPALKIALSADVARAQDAEQIHGDIFSDDPLSEVAQKMYNSKVAALSETLRGNSSEQLAQAVDKLVEANRIIILGVGGSALVAADFASKLTKLGKAVVQGNDAHVHLANLARFDENDLLFLISYSGKTKEILVASDYARQHGIPTLYLVGPGTNIEPMAHELRLRCLASENLVRSSSIATRTAQLAITDLLFILHAQRAEDMPSKIQDSQALVNRIK</sequence>
<dbReference type="GO" id="GO:0003677">
    <property type="term" value="F:DNA binding"/>
    <property type="evidence" value="ECO:0007669"/>
    <property type="project" value="UniProtKB-KW"/>
</dbReference>
<dbReference type="InterPro" id="IPR009057">
    <property type="entry name" value="Homeodomain-like_sf"/>
</dbReference>
<keyword evidence="2" id="KW-0238">DNA-binding</keyword>
<organism evidence="6 7">
    <name type="scientific">Maritalea myrionectae</name>
    <dbReference type="NCBI Taxonomy" id="454601"/>
    <lineage>
        <taxon>Bacteria</taxon>
        <taxon>Pseudomonadati</taxon>
        <taxon>Pseudomonadota</taxon>
        <taxon>Alphaproteobacteria</taxon>
        <taxon>Hyphomicrobiales</taxon>
        <taxon>Devosiaceae</taxon>
        <taxon>Maritalea</taxon>
    </lineage>
</organism>
<keyword evidence="7" id="KW-1185">Reference proteome</keyword>
<dbReference type="PROSITE" id="PS51464">
    <property type="entry name" value="SIS"/>
    <property type="match status" value="1"/>
</dbReference>
<dbReference type="PANTHER" id="PTHR30514:SF17">
    <property type="entry name" value="HTH-TYPE TRANSCRIPTIONAL REGULATOR MURR"/>
    <property type="match status" value="1"/>
</dbReference>
<feature type="domain" description="HTH rpiR-type" evidence="4">
    <location>
        <begin position="5"/>
        <end position="81"/>
    </location>
</feature>
<dbReference type="EMBL" id="CP021330">
    <property type="protein sequence ID" value="AVX05709.1"/>
    <property type="molecule type" value="Genomic_DNA"/>
</dbReference>
<dbReference type="InterPro" id="IPR001347">
    <property type="entry name" value="SIS_dom"/>
</dbReference>
<dbReference type="GO" id="GO:1901135">
    <property type="term" value="P:carbohydrate derivative metabolic process"/>
    <property type="evidence" value="ECO:0007669"/>
    <property type="project" value="InterPro"/>
</dbReference>
<dbReference type="InterPro" id="IPR000281">
    <property type="entry name" value="HTH_RpiR"/>
</dbReference>
<dbReference type="Gene3D" id="3.40.50.10490">
    <property type="entry name" value="Glucose-6-phosphate isomerase like protein, domain 1"/>
    <property type="match status" value="1"/>
</dbReference>
<evidence type="ECO:0000256" key="1">
    <source>
        <dbReference type="ARBA" id="ARBA00023015"/>
    </source>
</evidence>
<evidence type="ECO:0000256" key="3">
    <source>
        <dbReference type="ARBA" id="ARBA00023163"/>
    </source>
</evidence>
<dbReference type="Pfam" id="PF01418">
    <property type="entry name" value="HTH_6"/>
    <property type="match status" value="1"/>
</dbReference>
<dbReference type="GO" id="GO:0003700">
    <property type="term" value="F:DNA-binding transcription factor activity"/>
    <property type="evidence" value="ECO:0007669"/>
    <property type="project" value="InterPro"/>
</dbReference>
<keyword evidence="3" id="KW-0804">Transcription</keyword>
<dbReference type="KEGG" id="mmyr:MXMO3_03203"/>
<dbReference type="AlphaFoldDB" id="A0A2R4MIG8"/>
<dbReference type="Pfam" id="PF01380">
    <property type="entry name" value="SIS"/>
    <property type="match status" value="1"/>
</dbReference>
<proteinExistence type="predicted"/>
<dbReference type="SUPFAM" id="SSF46689">
    <property type="entry name" value="Homeodomain-like"/>
    <property type="match status" value="1"/>
</dbReference>
<reference evidence="6 7" key="1">
    <citation type="submission" date="2017-05" db="EMBL/GenBank/DDBJ databases">
        <title>Genome Analysis of Maritalea myrionectae HL2708#5.</title>
        <authorList>
            <consortium name="Cotde Inc.-PKNU"/>
            <person name="Jang D."/>
            <person name="Oh H.-M."/>
        </authorList>
    </citation>
    <scope>NUCLEOTIDE SEQUENCE [LARGE SCALE GENOMIC DNA]</scope>
    <source>
        <strain evidence="6 7">HL2708#5</strain>
    </source>
</reference>